<dbReference type="Gene3D" id="1.10.10.10">
    <property type="entry name" value="Winged helix-like DNA-binding domain superfamily/Winged helix DNA-binding domain"/>
    <property type="match status" value="1"/>
</dbReference>
<dbReference type="InterPro" id="IPR023187">
    <property type="entry name" value="Tscrpt_reg_MarR-type_CS"/>
</dbReference>
<dbReference type="SMART" id="SM00347">
    <property type="entry name" value="HTH_MARR"/>
    <property type="match status" value="1"/>
</dbReference>
<dbReference type="InterPro" id="IPR000835">
    <property type="entry name" value="HTH_MarR-typ"/>
</dbReference>
<dbReference type="InterPro" id="IPR036388">
    <property type="entry name" value="WH-like_DNA-bd_sf"/>
</dbReference>
<evidence type="ECO:0000256" key="3">
    <source>
        <dbReference type="ARBA" id="ARBA00023163"/>
    </source>
</evidence>
<dbReference type="PROSITE" id="PS50995">
    <property type="entry name" value="HTH_MARR_2"/>
    <property type="match status" value="1"/>
</dbReference>
<keyword evidence="6" id="KW-1185">Reference proteome</keyword>
<proteinExistence type="predicted"/>
<feature type="domain" description="HTH marR-type" evidence="4">
    <location>
        <begin position="3"/>
        <end position="136"/>
    </location>
</feature>
<dbReference type="PANTHER" id="PTHR33164:SF106">
    <property type="entry name" value="TRANSCRIPTIONAL REGULATORY PROTEIN"/>
    <property type="match status" value="1"/>
</dbReference>
<keyword evidence="2" id="KW-0238">DNA-binding</keyword>
<gene>
    <name evidence="5" type="ORF">Asi02nite_73610</name>
</gene>
<evidence type="ECO:0000313" key="6">
    <source>
        <dbReference type="Proteomes" id="UP000604117"/>
    </source>
</evidence>
<keyword evidence="1" id="KW-0805">Transcription regulation</keyword>
<dbReference type="InterPro" id="IPR039422">
    <property type="entry name" value="MarR/SlyA-like"/>
</dbReference>
<dbReference type="Proteomes" id="UP000604117">
    <property type="component" value="Unassembled WGS sequence"/>
</dbReference>
<evidence type="ECO:0000313" key="5">
    <source>
        <dbReference type="EMBL" id="GIF77843.1"/>
    </source>
</evidence>
<name>A0ABQ4D3I0_9ACTN</name>
<organism evidence="5 6">
    <name type="scientific">Asanoa siamensis</name>
    <dbReference type="NCBI Taxonomy" id="926357"/>
    <lineage>
        <taxon>Bacteria</taxon>
        <taxon>Bacillati</taxon>
        <taxon>Actinomycetota</taxon>
        <taxon>Actinomycetes</taxon>
        <taxon>Micromonosporales</taxon>
        <taxon>Micromonosporaceae</taxon>
        <taxon>Asanoa</taxon>
    </lineage>
</organism>
<evidence type="ECO:0000256" key="1">
    <source>
        <dbReference type="ARBA" id="ARBA00023015"/>
    </source>
</evidence>
<sequence length="147" mass="16558">MRNDDLPWALHHVAVAAAELDVVLGRRLRLSPGDYLAMKHLMTSEEGLGPVELGALVGLSSGAATGLVDRLERAGHVRRRRHRHDRRRLTVEPTEEAIERTENTLRPLDERLRDVAATYSDAERAAIVRFLHEIAEVYRTFSSDKST</sequence>
<dbReference type="SUPFAM" id="SSF46785">
    <property type="entry name" value="Winged helix' DNA-binding domain"/>
    <property type="match status" value="1"/>
</dbReference>
<dbReference type="InterPro" id="IPR036390">
    <property type="entry name" value="WH_DNA-bd_sf"/>
</dbReference>
<comment type="caution">
    <text evidence="5">The sequence shown here is derived from an EMBL/GenBank/DDBJ whole genome shotgun (WGS) entry which is preliminary data.</text>
</comment>
<accession>A0ABQ4D3I0</accession>
<dbReference type="Pfam" id="PF12802">
    <property type="entry name" value="MarR_2"/>
    <property type="match status" value="1"/>
</dbReference>
<dbReference type="PRINTS" id="PR00598">
    <property type="entry name" value="HTHMARR"/>
</dbReference>
<dbReference type="RefSeq" id="WP_203718695.1">
    <property type="nucleotide sequence ID" value="NZ_BONE01000106.1"/>
</dbReference>
<dbReference type="EMBL" id="BONE01000106">
    <property type="protein sequence ID" value="GIF77843.1"/>
    <property type="molecule type" value="Genomic_DNA"/>
</dbReference>
<reference evidence="5 6" key="1">
    <citation type="submission" date="2021-01" db="EMBL/GenBank/DDBJ databases">
        <title>Whole genome shotgun sequence of Asanoa siamensis NBRC 107932.</title>
        <authorList>
            <person name="Komaki H."/>
            <person name="Tamura T."/>
        </authorList>
    </citation>
    <scope>NUCLEOTIDE SEQUENCE [LARGE SCALE GENOMIC DNA]</scope>
    <source>
        <strain evidence="5 6">NBRC 107932</strain>
    </source>
</reference>
<protein>
    <recommendedName>
        <fullName evidence="4">HTH marR-type domain-containing protein</fullName>
    </recommendedName>
</protein>
<dbReference type="PANTHER" id="PTHR33164">
    <property type="entry name" value="TRANSCRIPTIONAL REGULATOR, MARR FAMILY"/>
    <property type="match status" value="1"/>
</dbReference>
<keyword evidence="3" id="KW-0804">Transcription</keyword>
<dbReference type="PROSITE" id="PS01117">
    <property type="entry name" value="HTH_MARR_1"/>
    <property type="match status" value="1"/>
</dbReference>
<evidence type="ECO:0000256" key="2">
    <source>
        <dbReference type="ARBA" id="ARBA00023125"/>
    </source>
</evidence>
<evidence type="ECO:0000259" key="4">
    <source>
        <dbReference type="PROSITE" id="PS50995"/>
    </source>
</evidence>